<evidence type="ECO:0000256" key="4">
    <source>
        <dbReference type="ARBA" id="ARBA00022730"/>
    </source>
</evidence>
<dbReference type="PROSITE" id="PS51721">
    <property type="entry name" value="G_CP"/>
    <property type="match status" value="1"/>
</dbReference>
<comment type="similarity">
    <text evidence="10">Belongs to the TRAFAC class YlqF/YawG GTPase family. RsgA subfamily.</text>
</comment>
<dbReference type="Gene3D" id="1.10.40.50">
    <property type="entry name" value="Probable gtpase engc, domain 3"/>
    <property type="match status" value="1"/>
</dbReference>
<evidence type="ECO:0000259" key="11">
    <source>
        <dbReference type="PROSITE" id="PS50936"/>
    </source>
</evidence>
<feature type="binding site" evidence="10">
    <location>
        <position position="271"/>
    </location>
    <ligand>
        <name>Zn(2+)</name>
        <dbReference type="ChEBI" id="CHEBI:29105"/>
    </ligand>
</feature>
<dbReference type="GO" id="GO:0005525">
    <property type="term" value="F:GTP binding"/>
    <property type="evidence" value="ECO:0007669"/>
    <property type="project" value="UniProtKB-UniRule"/>
</dbReference>
<keyword evidence="5 10" id="KW-0547">Nucleotide-binding</keyword>
<dbReference type="SUPFAM" id="SSF52540">
    <property type="entry name" value="P-loop containing nucleoside triphosphate hydrolases"/>
    <property type="match status" value="1"/>
</dbReference>
<dbReference type="NCBIfam" id="TIGR00157">
    <property type="entry name" value="ribosome small subunit-dependent GTPase A"/>
    <property type="match status" value="1"/>
</dbReference>
<dbReference type="InterPro" id="IPR012340">
    <property type="entry name" value="NA-bd_OB-fold"/>
</dbReference>
<name>A0A315ZXC5_SEDFL</name>
<dbReference type="GO" id="GO:0003924">
    <property type="term" value="F:GTPase activity"/>
    <property type="evidence" value="ECO:0007669"/>
    <property type="project" value="UniProtKB-UniRule"/>
</dbReference>
<keyword evidence="3 10" id="KW-0479">Metal-binding</keyword>
<feature type="domain" description="EngC GTPase" evidence="11">
    <location>
        <begin position="90"/>
        <end position="240"/>
    </location>
</feature>
<dbReference type="PANTHER" id="PTHR32120">
    <property type="entry name" value="SMALL RIBOSOMAL SUBUNIT BIOGENESIS GTPASE RSGA"/>
    <property type="match status" value="1"/>
</dbReference>
<reference evidence="13 14" key="1">
    <citation type="submission" date="2018-03" db="EMBL/GenBank/DDBJ databases">
        <title>Genomic Encyclopedia of Archaeal and Bacterial Type Strains, Phase II (KMG-II): from individual species to whole genera.</title>
        <authorList>
            <person name="Goeker M."/>
        </authorList>
    </citation>
    <scope>NUCLEOTIDE SEQUENCE [LARGE SCALE GENOMIC DNA]</scope>
    <source>
        <strain evidence="13 14">DSM 28229</strain>
    </source>
</reference>
<proteinExistence type="inferred from homology"/>
<dbReference type="GO" id="GO:0042274">
    <property type="term" value="P:ribosomal small subunit biogenesis"/>
    <property type="evidence" value="ECO:0007669"/>
    <property type="project" value="UniProtKB-UniRule"/>
</dbReference>
<keyword evidence="7 10" id="KW-0862">Zinc</keyword>
<gene>
    <name evidence="10" type="primary">rsgA</name>
    <name evidence="13" type="ORF">BC781_103247</name>
</gene>
<dbReference type="GO" id="GO:0046872">
    <property type="term" value="F:metal ion binding"/>
    <property type="evidence" value="ECO:0007669"/>
    <property type="project" value="UniProtKB-KW"/>
</dbReference>
<evidence type="ECO:0000256" key="10">
    <source>
        <dbReference type="HAMAP-Rule" id="MF_01820"/>
    </source>
</evidence>
<keyword evidence="6 10" id="KW-0378">Hydrolase</keyword>
<feature type="binding site" evidence="10">
    <location>
        <position position="266"/>
    </location>
    <ligand>
        <name>Zn(2+)</name>
        <dbReference type="ChEBI" id="CHEBI:29105"/>
    </ligand>
</feature>
<feature type="binding site" evidence="10">
    <location>
        <begin position="184"/>
        <end position="192"/>
    </location>
    <ligand>
        <name>GTP</name>
        <dbReference type="ChEBI" id="CHEBI:37565"/>
    </ligand>
</feature>
<feature type="binding site" evidence="10">
    <location>
        <position position="279"/>
    </location>
    <ligand>
        <name>Zn(2+)</name>
        <dbReference type="ChEBI" id="CHEBI:29105"/>
    </ligand>
</feature>
<dbReference type="Proteomes" id="UP000245535">
    <property type="component" value="Unassembled WGS sequence"/>
</dbReference>
<accession>A0A315ZXC5</accession>
<organism evidence="13 14">
    <name type="scientific">Sediminitomix flava</name>
    <dbReference type="NCBI Taxonomy" id="379075"/>
    <lineage>
        <taxon>Bacteria</taxon>
        <taxon>Pseudomonadati</taxon>
        <taxon>Bacteroidota</taxon>
        <taxon>Cytophagia</taxon>
        <taxon>Cytophagales</taxon>
        <taxon>Flammeovirgaceae</taxon>
        <taxon>Sediminitomix</taxon>
    </lineage>
</organism>
<comment type="subcellular location">
    <subcellularLocation>
        <location evidence="10">Cytoplasm</location>
    </subcellularLocation>
</comment>
<evidence type="ECO:0000259" key="12">
    <source>
        <dbReference type="PROSITE" id="PS51721"/>
    </source>
</evidence>
<dbReference type="Pfam" id="PF16745">
    <property type="entry name" value="RsgA_N"/>
    <property type="match status" value="1"/>
</dbReference>
<evidence type="ECO:0000256" key="5">
    <source>
        <dbReference type="ARBA" id="ARBA00022741"/>
    </source>
</evidence>
<evidence type="ECO:0000256" key="6">
    <source>
        <dbReference type="ARBA" id="ARBA00022801"/>
    </source>
</evidence>
<keyword evidence="8 10" id="KW-0694">RNA-binding</keyword>
<dbReference type="InterPro" id="IPR031944">
    <property type="entry name" value="RsgA_N"/>
</dbReference>
<evidence type="ECO:0000256" key="1">
    <source>
        <dbReference type="ARBA" id="ARBA00022490"/>
    </source>
</evidence>
<feature type="binding site" evidence="10">
    <location>
        <begin position="130"/>
        <end position="133"/>
    </location>
    <ligand>
        <name>GTP</name>
        <dbReference type="ChEBI" id="CHEBI:37565"/>
    </ligand>
</feature>
<dbReference type="EMBL" id="QGDO01000003">
    <property type="protein sequence ID" value="PWJ41997.1"/>
    <property type="molecule type" value="Genomic_DNA"/>
</dbReference>
<sequence>MTKGLIVRSTGSWYDIFDEENQKSYKGRLRGRFKLKGMKVTNPIAVGDYVHFELENESENTVVITELLKRDNYIIRQSTRKKYHGHVIAANIDQAILIATLVSPRTSLGFIDRFLVSAESFGIPVTIAFNKCDLLLEEDLEYQEQLMALYENLGYNCVAISALTDDDTDIIDELILGKKSLLAGHSGVGKSTLINRIDPNISQRTDEISTFADKGKHTTTFAQMFQVNDNSFVIDTPGIKELGIIGLEDLTIGHFFPEIKDAMGHCKYHNCTHVHEPNCEVLKRVEGGKIALPRYQSYLSILNSDDNRR</sequence>
<keyword evidence="1 10" id="KW-0963">Cytoplasm</keyword>
<dbReference type="CDD" id="cd01854">
    <property type="entry name" value="YjeQ_EngC"/>
    <property type="match status" value="1"/>
</dbReference>
<evidence type="ECO:0000256" key="8">
    <source>
        <dbReference type="ARBA" id="ARBA00022884"/>
    </source>
</evidence>
<dbReference type="Gene3D" id="3.40.50.300">
    <property type="entry name" value="P-loop containing nucleotide triphosphate hydrolases"/>
    <property type="match status" value="1"/>
</dbReference>
<comment type="subunit">
    <text evidence="10">Monomer. Associates with 30S ribosomal subunit, binds 16S rRNA.</text>
</comment>
<dbReference type="InterPro" id="IPR010914">
    <property type="entry name" value="RsgA_GTPase_dom"/>
</dbReference>
<dbReference type="EC" id="3.6.1.-" evidence="10"/>
<evidence type="ECO:0000256" key="2">
    <source>
        <dbReference type="ARBA" id="ARBA00022517"/>
    </source>
</evidence>
<keyword evidence="2 10" id="KW-0690">Ribosome biogenesis</keyword>
<dbReference type="GO" id="GO:0005737">
    <property type="term" value="C:cytoplasm"/>
    <property type="evidence" value="ECO:0007669"/>
    <property type="project" value="UniProtKB-SubCell"/>
</dbReference>
<dbReference type="PROSITE" id="PS50936">
    <property type="entry name" value="ENGC_GTPASE"/>
    <property type="match status" value="1"/>
</dbReference>
<comment type="function">
    <text evidence="10">One of several proteins that assist in the late maturation steps of the functional core of the 30S ribosomal subunit. Helps release RbfA from mature subunits. May play a role in the assembly of ribosomal proteins into the subunit. Circularly permuted GTPase that catalyzes slow GTP hydrolysis, GTPase activity is stimulated by the 30S ribosomal subunit.</text>
</comment>
<feature type="binding site" evidence="10">
    <location>
        <position position="273"/>
    </location>
    <ligand>
        <name>Zn(2+)</name>
        <dbReference type="ChEBI" id="CHEBI:29105"/>
    </ligand>
</feature>
<dbReference type="SUPFAM" id="SSF50249">
    <property type="entry name" value="Nucleic acid-binding proteins"/>
    <property type="match status" value="1"/>
</dbReference>
<dbReference type="AlphaFoldDB" id="A0A315ZXC5"/>
<keyword evidence="9 10" id="KW-0342">GTP-binding</keyword>
<keyword evidence="14" id="KW-1185">Reference proteome</keyword>
<protein>
    <recommendedName>
        <fullName evidence="10">Small ribosomal subunit biogenesis GTPase RsgA</fullName>
        <ecNumber evidence="10">3.6.1.-</ecNumber>
    </recommendedName>
</protein>
<evidence type="ECO:0000256" key="3">
    <source>
        <dbReference type="ARBA" id="ARBA00022723"/>
    </source>
</evidence>
<dbReference type="InterPro" id="IPR030378">
    <property type="entry name" value="G_CP_dom"/>
</dbReference>
<dbReference type="PANTHER" id="PTHR32120:SF11">
    <property type="entry name" value="SMALL RIBOSOMAL SUBUNIT BIOGENESIS GTPASE RSGA 1, MITOCHONDRIAL-RELATED"/>
    <property type="match status" value="1"/>
</dbReference>
<dbReference type="RefSeq" id="WP_211323801.1">
    <property type="nucleotide sequence ID" value="NZ_QGDO01000003.1"/>
</dbReference>
<evidence type="ECO:0000256" key="9">
    <source>
        <dbReference type="ARBA" id="ARBA00023134"/>
    </source>
</evidence>
<dbReference type="InterPro" id="IPR027417">
    <property type="entry name" value="P-loop_NTPase"/>
</dbReference>
<comment type="caution">
    <text evidence="13">The sequence shown here is derived from an EMBL/GenBank/DDBJ whole genome shotgun (WGS) entry which is preliminary data.</text>
</comment>
<evidence type="ECO:0000313" key="14">
    <source>
        <dbReference type="Proteomes" id="UP000245535"/>
    </source>
</evidence>
<evidence type="ECO:0000313" key="13">
    <source>
        <dbReference type="EMBL" id="PWJ41997.1"/>
    </source>
</evidence>
<dbReference type="GO" id="GO:0019843">
    <property type="term" value="F:rRNA binding"/>
    <property type="evidence" value="ECO:0007669"/>
    <property type="project" value="UniProtKB-KW"/>
</dbReference>
<feature type="domain" description="CP-type G" evidence="12">
    <location>
        <begin position="75"/>
        <end position="242"/>
    </location>
</feature>
<dbReference type="Gene3D" id="2.40.50.140">
    <property type="entry name" value="Nucleic acid-binding proteins"/>
    <property type="match status" value="1"/>
</dbReference>
<keyword evidence="4 10" id="KW-0699">rRNA-binding</keyword>
<dbReference type="Pfam" id="PF03193">
    <property type="entry name" value="RsgA_GTPase"/>
    <property type="match status" value="1"/>
</dbReference>
<dbReference type="HAMAP" id="MF_01820">
    <property type="entry name" value="GTPase_RsgA"/>
    <property type="match status" value="1"/>
</dbReference>
<dbReference type="InterPro" id="IPR004881">
    <property type="entry name" value="Ribosome_biogen_GTPase_RsgA"/>
</dbReference>
<evidence type="ECO:0000256" key="7">
    <source>
        <dbReference type="ARBA" id="ARBA00022833"/>
    </source>
</evidence>
<comment type="cofactor">
    <cofactor evidence="10">
        <name>Zn(2+)</name>
        <dbReference type="ChEBI" id="CHEBI:29105"/>
    </cofactor>
    <text evidence="10">Binds 1 zinc ion per subunit.</text>
</comment>